<organism evidence="2 3">
    <name type="scientific">Puccinia coronata f. sp. avenae</name>
    <dbReference type="NCBI Taxonomy" id="200324"/>
    <lineage>
        <taxon>Eukaryota</taxon>
        <taxon>Fungi</taxon>
        <taxon>Dikarya</taxon>
        <taxon>Basidiomycota</taxon>
        <taxon>Pucciniomycotina</taxon>
        <taxon>Pucciniomycetes</taxon>
        <taxon>Pucciniales</taxon>
        <taxon>Pucciniaceae</taxon>
        <taxon>Puccinia</taxon>
    </lineage>
</organism>
<dbReference type="Gene3D" id="3.80.10.10">
    <property type="entry name" value="Ribonuclease Inhibitor"/>
    <property type="match status" value="1"/>
</dbReference>
<accession>A0A2N5T5G4</accession>
<dbReference type="SUPFAM" id="SSF48452">
    <property type="entry name" value="TPR-like"/>
    <property type="match status" value="1"/>
</dbReference>
<dbReference type="OrthoDB" id="2423701at2759"/>
<dbReference type="SUPFAM" id="SSF52047">
    <property type="entry name" value="RNI-like"/>
    <property type="match status" value="1"/>
</dbReference>
<dbReference type="STRING" id="200324.A0A2N5T5G4"/>
<name>A0A2N5T5G4_9BASI</name>
<evidence type="ECO:0000259" key="1">
    <source>
        <dbReference type="PROSITE" id="PS50181"/>
    </source>
</evidence>
<dbReference type="Proteomes" id="UP000235388">
    <property type="component" value="Unassembled WGS sequence"/>
</dbReference>
<feature type="domain" description="F-box" evidence="1">
    <location>
        <begin position="156"/>
        <end position="203"/>
    </location>
</feature>
<gene>
    <name evidence="2" type="ORF">PCANC_07357</name>
</gene>
<dbReference type="GO" id="GO:0031398">
    <property type="term" value="P:positive regulation of protein ubiquitination"/>
    <property type="evidence" value="ECO:0007669"/>
    <property type="project" value="TreeGrafter"/>
</dbReference>
<keyword evidence="3" id="KW-1185">Reference proteome</keyword>
<dbReference type="PANTHER" id="PTHR20933:SF4">
    <property type="entry name" value="F-BOX INVOLVED IN POLYQ PATHOGENESIS, ISOFORM A"/>
    <property type="match status" value="1"/>
</dbReference>
<dbReference type="PROSITE" id="PS50181">
    <property type="entry name" value="FBOX"/>
    <property type="match status" value="1"/>
</dbReference>
<sequence>MSAKPDLKSPVTRVFQRGITAFKAEDYPRAIQCFDQAFQASSNDSMPLRINILDSRAAAKEKNNDLKGSLSDSKKVIDMAPESPKGYIRAARLFNKIDRFPASIKMFELAIAKLTSSGKKNLPLIEASTLRAELQQVRMRARVWRAPPSSSSKPKTNFSGKMPFEIFIGIVSFLDTATRFRCMAVCSSWRQIILNTPRLWNHLSLDSYHHHKLMVKAKYWLQRLESDQQLHTLSITVSPIWPPSIIRNLLVFLADMLSKKSAPNACLRSFRFHQAGTAYGMAQEQKNFGDVIAFAYFNRNNLIELDICVPAFVTSPGTLPSFLATFPSLKALKLQGKQEPSLCMKMSPDFPRQPILYSNPGDDAGFDSEGSSTLMNRQINPVCLSATQPAKSLSNQELETLHIQHVSFTPSQGEPLKLPCLRSISLISTTISTLVLESDQASQVTRSLPGIDFTHSPTLENLHLGRGTFIQQQWAHAWHSVQRLPTLKRVRLEGLPLFISHFLGLANIPPDWSPRDHIDQPFEVEMEAIIPQLELLSLSSIDTLISYKFLAVFSYQFIKLDSLSLAGLILDSTTEPMLINALRHLPPLVNLNLSRTYAKDEVIEAIKSDRLRHLQLVECTRVTFRSLQRLATPNLEFLDITGCQSISTREMIEWLARRVGTLAWQESRDAPVRSARRLFLD</sequence>
<dbReference type="Gene3D" id="1.25.40.10">
    <property type="entry name" value="Tetratricopeptide repeat domain"/>
    <property type="match status" value="1"/>
</dbReference>
<comment type="caution">
    <text evidence="2">The sequence shown here is derived from an EMBL/GenBank/DDBJ whole genome shotgun (WGS) entry which is preliminary data.</text>
</comment>
<proteinExistence type="predicted"/>
<dbReference type="InterPro" id="IPR019734">
    <property type="entry name" value="TPR_rpt"/>
</dbReference>
<dbReference type="Gene3D" id="1.20.1280.50">
    <property type="match status" value="1"/>
</dbReference>
<dbReference type="InterPro" id="IPR036047">
    <property type="entry name" value="F-box-like_dom_sf"/>
</dbReference>
<dbReference type="AlphaFoldDB" id="A0A2N5T5G4"/>
<reference evidence="2 3" key="1">
    <citation type="submission" date="2017-11" db="EMBL/GenBank/DDBJ databases">
        <title>De novo assembly and phasing of dikaryotic genomes from two isolates of Puccinia coronata f. sp. avenae, the causal agent of oat crown rust.</title>
        <authorList>
            <person name="Miller M.E."/>
            <person name="Zhang Y."/>
            <person name="Omidvar V."/>
            <person name="Sperschneider J."/>
            <person name="Schwessinger B."/>
            <person name="Raley C."/>
            <person name="Palmer J.M."/>
            <person name="Garnica D."/>
            <person name="Upadhyaya N."/>
            <person name="Rathjen J."/>
            <person name="Taylor J.M."/>
            <person name="Park R.F."/>
            <person name="Dodds P.N."/>
            <person name="Hirsch C.D."/>
            <person name="Kianian S.F."/>
            <person name="Figueroa M."/>
        </authorList>
    </citation>
    <scope>NUCLEOTIDE SEQUENCE [LARGE SCALE GENOMIC DNA]</scope>
    <source>
        <strain evidence="2">12NC29</strain>
    </source>
</reference>
<dbReference type="InterPro" id="IPR011990">
    <property type="entry name" value="TPR-like_helical_dom_sf"/>
</dbReference>
<dbReference type="PANTHER" id="PTHR20933">
    <property type="entry name" value="F-BOX ONLY PROTEIN 33"/>
    <property type="match status" value="1"/>
</dbReference>
<dbReference type="EMBL" id="PGCJ01000793">
    <property type="protein sequence ID" value="PLW20715.1"/>
    <property type="molecule type" value="Genomic_DNA"/>
</dbReference>
<dbReference type="SMART" id="SM00028">
    <property type="entry name" value="TPR"/>
    <property type="match status" value="3"/>
</dbReference>
<dbReference type="Pfam" id="PF12937">
    <property type="entry name" value="F-box-like"/>
    <property type="match status" value="1"/>
</dbReference>
<dbReference type="SUPFAM" id="SSF81383">
    <property type="entry name" value="F-box domain"/>
    <property type="match status" value="1"/>
</dbReference>
<evidence type="ECO:0000313" key="2">
    <source>
        <dbReference type="EMBL" id="PLW20715.1"/>
    </source>
</evidence>
<dbReference type="InterPro" id="IPR032675">
    <property type="entry name" value="LRR_dom_sf"/>
</dbReference>
<dbReference type="SMART" id="SM00256">
    <property type="entry name" value="FBOX"/>
    <property type="match status" value="1"/>
</dbReference>
<dbReference type="InterPro" id="IPR001810">
    <property type="entry name" value="F-box_dom"/>
</dbReference>
<protein>
    <recommendedName>
        <fullName evidence="1">F-box domain-containing protein</fullName>
    </recommendedName>
</protein>
<evidence type="ECO:0000313" key="3">
    <source>
        <dbReference type="Proteomes" id="UP000235388"/>
    </source>
</evidence>